<reference evidence="8 9" key="1">
    <citation type="submission" date="2022-03" db="EMBL/GenBank/DDBJ databases">
        <title>Streptomyces yunnanensis P86,complete genome.</title>
        <authorList>
            <person name="Chen S."/>
            <person name="Zhang Q."/>
        </authorList>
    </citation>
    <scope>NUCLEOTIDE SEQUENCE [LARGE SCALE GENOMIC DNA]</scope>
    <source>
        <strain evidence="8 9">P86</strain>
    </source>
</reference>
<keyword evidence="2" id="KW-1003">Cell membrane</keyword>
<feature type="domain" description="SSD" evidence="7">
    <location>
        <begin position="218"/>
        <end position="351"/>
    </location>
</feature>
<feature type="transmembrane region" description="Helical" evidence="6">
    <location>
        <begin position="391"/>
        <end position="410"/>
    </location>
</feature>
<dbReference type="PROSITE" id="PS50156">
    <property type="entry name" value="SSD"/>
    <property type="match status" value="1"/>
</dbReference>
<dbReference type="InterPro" id="IPR050545">
    <property type="entry name" value="Mycobact_MmpL"/>
</dbReference>
<feature type="transmembrane region" description="Helical" evidence="6">
    <location>
        <begin position="198"/>
        <end position="227"/>
    </location>
</feature>
<feature type="transmembrane region" description="Helical" evidence="6">
    <location>
        <begin position="715"/>
        <end position="737"/>
    </location>
</feature>
<dbReference type="InterPro" id="IPR000731">
    <property type="entry name" value="SSD"/>
</dbReference>
<accession>A0ABY8A4P0</accession>
<gene>
    <name evidence="8" type="ORF">MOV08_07690</name>
</gene>
<proteinExistence type="predicted"/>
<evidence type="ECO:0000256" key="6">
    <source>
        <dbReference type="SAM" id="Phobius"/>
    </source>
</evidence>
<evidence type="ECO:0000256" key="2">
    <source>
        <dbReference type="ARBA" id="ARBA00022475"/>
    </source>
</evidence>
<dbReference type="Gene3D" id="1.20.1640.10">
    <property type="entry name" value="Multidrug efflux transporter AcrB transmembrane domain"/>
    <property type="match status" value="2"/>
</dbReference>
<dbReference type="EMBL" id="CP095749">
    <property type="protein sequence ID" value="WEB39179.1"/>
    <property type="molecule type" value="Genomic_DNA"/>
</dbReference>
<evidence type="ECO:0000256" key="5">
    <source>
        <dbReference type="ARBA" id="ARBA00023136"/>
    </source>
</evidence>
<feature type="transmembrane region" description="Helical" evidence="6">
    <location>
        <begin position="606"/>
        <end position="624"/>
    </location>
</feature>
<feature type="transmembrane region" description="Helical" evidence="6">
    <location>
        <begin position="644"/>
        <end position="665"/>
    </location>
</feature>
<sequence>MNQELWVVRLARVMAARPGVVVGCWLLAMMVALSQIPSFTQHETARTARVNGSESAHVEQLLSTTFPKLGPEVGVIVFHSSTLTVNDPLFRTLIAGVSLGLQRDPDVQRTVSPFSVTGRVSADKHTALAGVFFRGTKDALQRDAPRLQDVVQRLAAFLQRGQDRRVEADLVSYSGVFSEIITQEKAGTQRAELIGVPVALLLLLVAMGTAVAACVPILMAGAGVLVAFGVVGALSSFTRFDSTLETIIPMMGLALGIDYSLFVVSRFRVELAQRRIGREPPSTQVVQEAIAAAMRHAGTTIVLSGIVFVLGMSGLLFIDAPTIRQIGVGAMIAAACTLLAGLTLLPALLALFGQRLEKGRIPWHTRAGGALAETGSPWFAAFARRVMRRPVLVTVLAAGALCLLALPTLHLRLGVDLGVPAIKGTTVGKGQRLVERGFTPGQSMPVNLVYTTAHGPLSQRDLDAVTRLSARLAHDPAVYSVDSVSTLTQPGTPPERPTPATLRITAKRLLVSADSRSTVLSVVPVAASDSAEAMKLVMRLRGQVIPEALADVPGARVLVGGMTAEHLDLSNETTGKLWFIISFILILSFFFLIAVFRSIPVPVKAFLTNMLGALAAYGLTVWVFQFGHLEGPLGFTSTGTIQAFLPLLTFAFLFAVSMDYELFLVRRIQEAWRRTGDNSAAVVEGVAQTAVPITAAAAVMTAVFGSFVLVDVAEIKQIGFALAVAVVLDVTLVRMLLVPAVMRLAGRANWWFPRFSRRHGPIK</sequence>
<dbReference type="PANTHER" id="PTHR33406">
    <property type="entry name" value="MEMBRANE PROTEIN MJ1562-RELATED"/>
    <property type="match status" value="1"/>
</dbReference>
<organism evidence="8 9">
    <name type="scientific">Streptomyces yunnanensis</name>
    <dbReference type="NCBI Taxonomy" id="156453"/>
    <lineage>
        <taxon>Bacteria</taxon>
        <taxon>Bacillati</taxon>
        <taxon>Actinomycetota</taxon>
        <taxon>Actinomycetes</taxon>
        <taxon>Kitasatosporales</taxon>
        <taxon>Streptomycetaceae</taxon>
        <taxon>Streptomyces</taxon>
    </lineage>
</organism>
<keyword evidence="5 6" id="KW-0472">Membrane</keyword>
<evidence type="ECO:0000256" key="1">
    <source>
        <dbReference type="ARBA" id="ARBA00004651"/>
    </source>
</evidence>
<keyword evidence="4 6" id="KW-1133">Transmembrane helix</keyword>
<comment type="subcellular location">
    <subcellularLocation>
        <location evidence="1">Cell membrane</location>
        <topology evidence="1">Multi-pass membrane protein</topology>
    </subcellularLocation>
</comment>
<dbReference type="Pfam" id="PF03176">
    <property type="entry name" value="MMPL"/>
    <property type="match status" value="2"/>
</dbReference>
<dbReference type="Proteomes" id="UP001218629">
    <property type="component" value="Chromosome"/>
</dbReference>
<feature type="transmembrane region" description="Helical" evidence="6">
    <location>
        <begin position="247"/>
        <end position="265"/>
    </location>
</feature>
<dbReference type="PANTHER" id="PTHR33406:SF13">
    <property type="entry name" value="MEMBRANE PROTEIN YDFJ"/>
    <property type="match status" value="1"/>
</dbReference>
<feature type="transmembrane region" description="Helical" evidence="6">
    <location>
        <begin position="330"/>
        <end position="352"/>
    </location>
</feature>
<evidence type="ECO:0000256" key="4">
    <source>
        <dbReference type="ARBA" id="ARBA00022989"/>
    </source>
</evidence>
<dbReference type="SUPFAM" id="SSF82866">
    <property type="entry name" value="Multidrug efflux transporter AcrB transmembrane domain"/>
    <property type="match status" value="2"/>
</dbReference>
<feature type="transmembrane region" description="Helical" evidence="6">
    <location>
        <begin position="297"/>
        <end position="318"/>
    </location>
</feature>
<feature type="transmembrane region" description="Helical" evidence="6">
    <location>
        <begin position="577"/>
        <end position="599"/>
    </location>
</feature>
<keyword evidence="9" id="KW-1185">Reference proteome</keyword>
<dbReference type="InterPro" id="IPR004869">
    <property type="entry name" value="MMPL_dom"/>
</dbReference>
<dbReference type="RefSeq" id="WP_275306806.1">
    <property type="nucleotide sequence ID" value="NZ_CP095749.1"/>
</dbReference>
<keyword evidence="3 6" id="KW-0812">Transmembrane</keyword>
<evidence type="ECO:0000313" key="8">
    <source>
        <dbReference type="EMBL" id="WEB39179.1"/>
    </source>
</evidence>
<evidence type="ECO:0000256" key="3">
    <source>
        <dbReference type="ARBA" id="ARBA00022692"/>
    </source>
</evidence>
<feature type="transmembrane region" description="Helical" evidence="6">
    <location>
        <begin position="686"/>
        <end position="709"/>
    </location>
</feature>
<name>A0ABY8A4P0_9ACTN</name>
<evidence type="ECO:0000313" key="9">
    <source>
        <dbReference type="Proteomes" id="UP001218629"/>
    </source>
</evidence>
<feature type="transmembrane region" description="Helical" evidence="6">
    <location>
        <begin position="20"/>
        <end position="39"/>
    </location>
</feature>
<protein>
    <submittedName>
        <fullName evidence="8">MMPL family transporter</fullName>
    </submittedName>
</protein>
<evidence type="ECO:0000259" key="7">
    <source>
        <dbReference type="PROSITE" id="PS50156"/>
    </source>
</evidence>